<dbReference type="InterPro" id="IPR003738">
    <property type="entry name" value="SRAP"/>
</dbReference>
<evidence type="ECO:0000256" key="2">
    <source>
        <dbReference type="ARBA" id="ARBA00022670"/>
    </source>
</evidence>
<dbReference type="EC" id="3.4.-.-" evidence="8"/>
<dbReference type="RefSeq" id="WP_379489249.1">
    <property type="nucleotide sequence ID" value="NZ_JBHLTM010000004.1"/>
</dbReference>
<comment type="caution">
    <text evidence="10">The sequence shown here is derived from an EMBL/GenBank/DDBJ whole genome shotgun (WGS) entry which is preliminary data.</text>
</comment>
<evidence type="ECO:0000256" key="4">
    <source>
        <dbReference type="ARBA" id="ARBA00022801"/>
    </source>
</evidence>
<protein>
    <recommendedName>
        <fullName evidence="8">Abasic site processing protein</fullName>
        <ecNumber evidence="8">3.4.-.-</ecNumber>
    </recommendedName>
</protein>
<comment type="similarity">
    <text evidence="1 8">Belongs to the SOS response-associated peptidase family.</text>
</comment>
<evidence type="ECO:0000313" key="11">
    <source>
        <dbReference type="Proteomes" id="UP001589858"/>
    </source>
</evidence>
<dbReference type="GO" id="GO:0016787">
    <property type="term" value="F:hydrolase activity"/>
    <property type="evidence" value="ECO:0007669"/>
    <property type="project" value="UniProtKB-KW"/>
</dbReference>
<evidence type="ECO:0000256" key="5">
    <source>
        <dbReference type="ARBA" id="ARBA00023124"/>
    </source>
</evidence>
<evidence type="ECO:0000256" key="6">
    <source>
        <dbReference type="ARBA" id="ARBA00023125"/>
    </source>
</evidence>
<evidence type="ECO:0000256" key="8">
    <source>
        <dbReference type="RuleBase" id="RU364100"/>
    </source>
</evidence>
<name>A0ABV6S1K5_9SPHN</name>
<accession>A0ABV6S1K5</accession>
<organism evidence="10 11">
    <name type="scientific">Novosphingobium clariflavum</name>
    <dbReference type="NCBI Taxonomy" id="2029884"/>
    <lineage>
        <taxon>Bacteria</taxon>
        <taxon>Pseudomonadati</taxon>
        <taxon>Pseudomonadota</taxon>
        <taxon>Alphaproteobacteria</taxon>
        <taxon>Sphingomonadales</taxon>
        <taxon>Sphingomonadaceae</taxon>
        <taxon>Novosphingobium</taxon>
    </lineage>
</organism>
<feature type="region of interest" description="Disordered" evidence="9">
    <location>
        <begin position="193"/>
        <end position="214"/>
    </location>
</feature>
<keyword evidence="4 8" id="KW-0378">Hydrolase</keyword>
<keyword evidence="7" id="KW-0456">Lyase</keyword>
<dbReference type="Pfam" id="PF02586">
    <property type="entry name" value="SRAP"/>
    <property type="match status" value="1"/>
</dbReference>
<dbReference type="SUPFAM" id="SSF143081">
    <property type="entry name" value="BB1717-like"/>
    <property type="match status" value="1"/>
</dbReference>
<proteinExistence type="inferred from homology"/>
<evidence type="ECO:0000256" key="1">
    <source>
        <dbReference type="ARBA" id="ARBA00008136"/>
    </source>
</evidence>
<dbReference type="Proteomes" id="UP001589858">
    <property type="component" value="Unassembled WGS sequence"/>
</dbReference>
<reference evidence="10 11" key="1">
    <citation type="submission" date="2024-09" db="EMBL/GenBank/DDBJ databases">
        <authorList>
            <person name="Sun Q."/>
            <person name="Mori K."/>
        </authorList>
    </citation>
    <scope>NUCLEOTIDE SEQUENCE [LARGE SCALE GENOMIC DNA]</scope>
    <source>
        <strain evidence="10 11">CICC 11035S</strain>
    </source>
</reference>
<sequence>MCNLYRMTKPVDAIAALFDVEAAMGANYVDVVAPTDPGLVVARGKLGAMGWGFPRIESSKVTGGPLRPKAVVNTRSDKIGSPFWLGSFQRRRCLIPVTAWAEAAGEDGQMTRTWFSLPGQEVFAIAGIWCNSPEWGHVYSMLTVPGHEQMEPLNDRMPVILGRDEWKTWTDGNPTEAHALCRTWDAPLMVEPSNEPWSNRAKPPVPSTQLSLPL</sequence>
<evidence type="ECO:0000256" key="9">
    <source>
        <dbReference type="SAM" id="MobiDB-lite"/>
    </source>
</evidence>
<keyword evidence="11" id="KW-1185">Reference proteome</keyword>
<keyword evidence="6" id="KW-0238">DNA-binding</keyword>
<dbReference type="Gene3D" id="3.90.1680.10">
    <property type="entry name" value="SOS response associated peptidase-like"/>
    <property type="match status" value="1"/>
</dbReference>
<dbReference type="InterPro" id="IPR036590">
    <property type="entry name" value="SRAP-like"/>
</dbReference>
<keyword evidence="2 8" id="KW-0645">Protease</keyword>
<evidence type="ECO:0000256" key="7">
    <source>
        <dbReference type="ARBA" id="ARBA00023239"/>
    </source>
</evidence>
<dbReference type="PANTHER" id="PTHR13604">
    <property type="entry name" value="DC12-RELATED"/>
    <property type="match status" value="1"/>
</dbReference>
<evidence type="ECO:0000256" key="3">
    <source>
        <dbReference type="ARBA" id="ARBA00022763"/>
    </source>
</evidence>
<gene>
    <name evidence="10" type="ORF">ACFFF8_00745</name>
</gene>
<keyword evidence="5" id="KW-0190">Covalent protein-DNA linkage</keyword>
<evidence type="ECO:0000313" key="10">
    <source>
        <dbReference type="EMBL" id="MFC0683114.1"/>
    </source>
</evidence>
<keyword evidence="3" id="KW-0227">DNA damage</keyword>
<dbReference type="PANTHER" id="PTHR13604:SF0">
    <property type="entry name" value="ABASIC SITE PROCESSING PROTEIN HMCES"/>
    <property type="match status" value="1"/>
</dbReference>
<dbReference type="EMBL" id="JBHLTM010000004">
    <property type="protein sequence ID" value="MFC0683114.1"/>
    <property type="molecule type" value="Genomic_DNA"/>
</dbReference>